<dbReference type="InterPro" id="IPR043504">
    <property type="entry name" value="Peptidase_S1_PA_chymotrypsin"/>
</dbReference>
<evidence type="ECO:0000256" key="1">
    <source>
        <dbReference type="ARBA" id="ARBA00023157"/>
    </source>
</evidence>
<dbReference type="AlphaFoldDB" id="A0A9W8CQP6"/>
<proteinExistence type="predicted"/>
<dbReference type="OrthoDB" id="6380398at2759"/>
<comment type="caution">
    <text evidence="4">The sequence shown here is derived from an EMBL/GenBank/DDBJ whole genome shotgun (WGS) entry which is preliminary data.</text>
</comment>
<dbReference type="PROSITE" id="PS00134">
    <property type="entry name" value="TRYPSIN_HIS"/>
    <property type="match status" value="1"/>
</dbReference>
<dbReference type="PANTHER" id="PTHR24276:SF98">
    <property type="entry name" value="FI18310P1-RELATED"/>
    <property type="match status" value="1"/>
</dbReference>
<dbReference type="SUPFAM" id="SSF50494">
    <property type="entry name" value="Trypsin-like serine proteases"/>
    <property type="match status" value="1"/>
</dbReference>
<feature type="chain" id="PRO_5040839042" description="Peptidase S1 domain-containing protein" evidence="2">
    <location>
        <begin position="20"/>
        <end position="126"/>
    </location>
</feature>
<dbReference type="InterPro" id="IPR018114">
    <property type="entry name" value="TRYPSIN_HIS"/>
</dbReference>
<dbReference type="InterPro" id="IPR009003">
    <property type="entry name" value="Peptidase_S1_PA"/>
</dbReference>
<evidence type="ECO:0000313" key="5">
    <source>
        <dbReference type="Proteomes" id="UP001149813"/>
    </source>
</evidence>
<dbReference type="EMBL" id="JANBOJ010000139">
    <property type="protein sequence ID" value="KAJ1721959.1"/>
    <property type="molecule type" value="Genomic_DNA"/>
</dbReference>
<dbReference type="Gene3D" id="2.40.10.10">
    <property type="entry name" value="Trypsin-like serine proteases"/>
    <property type="match status" value="1"/>
</dbReference>
<dbReference type="GO" id="GO:0006508">
    <property type="term" value="P:proteolysis"/>
    <property type="evidence" value="ECO:0007669"/>
    <property type="project" value="InterPro"/>
</dbReference>
<reference evidence="4" key="1">
    <citation type="submission" date="2022-07" db="EMBL/GenBank/DDBJ databases">
        <title>Phylogenomic reconstructions and comparative analyses of Kickxellomycotina fungi.</title>
        <authorList>
            <person name="Reynolds N.K."/>
            <person name="Stajich J.E."/>
            <person name="Barry K."/>
            <person name="Grigoriev I.V."/>
            <person name="Crous P."/>
            <person name="Smith M.E."/>
        </authorList>
    </citation>
    <scope>NUCLEOTIDE SEQUENCE</scope>
    <source>
        <strain evidence="4">NBRC 32514</strain>
    </source>
</reference>
<accession>A0A9W8CQP6</accession>
<feature type="non-terminal residue" evidence="4">
    <location>
        <position position="126"/>
    </location>
</feature>
<feature type="domain" description="Peptidase S1" evidence="3">
    <location>
        <begin position="50"/>
        <end position="98"/>
    </location>
</feature>
<gene>
    <name evidence="4" type="ORF">LPJ53_003592</name>
</gene>
<keyword evidence="2" id="KW-0732">Signal</keyword>
<keyword evidence="5" id="KW-1185">Reference proteome</keyword>
<dbReference type="PANTHER" id="PTHR24276">
    <property type="entry name" value="POLYSERASE-RELATED"/>
    <property type="match status" value="1"/>
</dbReference>
<evidence type="ECO:0000259" key="3">
    <source>
        <dbReference type="Pfam" id="PF00089"/>
    </source>
</evidence>
<dbReference type="Proteomes" id="UP001149813">
    <property type="component" value="Unassembled WGS sequence"/>
</dbReference>
<evidence type="ECO:0000256" key="2">
    <source>
        <dbReference type="SAM" id="SignalP"/>
    </source>
</evidence>
<sequence>MRLLTHTTTGLALAAVAAATMSPVSPLATKDRRVLPKRETAQTAQTTPRIVGGTVASPDDFKYIAYIEAQSFIFGVAVCTGSLIAPNVVMTAAHCTYINSFMQFTADDFQIGFTHTTPDQTTLYKG</sequence>
<organism evidence="4 5">
    <name type="scientific">Coemansia erecta</name>
    <dbReference type="NCBI Taxonomy" id="147472"/>
    <lineage>
        <taxon>Eukaryota</taxon>
        <taxon>Fungi</taxon>
        <taxon>Fungi incertae sedis</taxon>
        <taxon>Zoopagomycota</taxon>
        <taxon>Kickxellomycotina</taxon>
        <taxon>Kickxellomycetes</taxon>
        <taxon>Kickxellales</taxon>
        <taxon>Kickxellaceae</taxon>
        <taxon>Coemansia</taxon>
    </lineage>
</organism>
<feature type="signal peptide" evidence="2">
    <location>
        <begin position="1"/>
        <end position="19"/>
    </location>
</feature>
<keyword evidence="1" id="KW-1015">Disulfide bond</keyword>
<dbReference type="GO" id="GO:0004252">
    <property type="term" value="F:serine-type endopeptidase activity"/>
    <property type="evidence" value="ECO:0007669"/>
    <property type="project" value="InterPro"/>
</dbReference>
<evidence type="ECO:0000313" key="4">
    <source>
        <dbReference type="EMBL" id="KAJ1721959.1"/>
    </source>
</evidence>
<dbReference type="Pfam" id="PF00089">
    <property type="entry name" value="Trypsin"/>
    <property type="match status" value="1"/>
</dbReference>
<name>A0A9W8CQP6_9FUNG</name>
<dbReference type="InterPro" id="IPR050430">
    <property type="entry name" value="Peptidase_S1"/>
</dbReference>
<dbReference type="InterPro" id="IPR001254">
    <property type="entry name" value="Trypsin_dom"/>
</dbReference>
<protein>
    <recommendedName>
        <fullName evidence="3">Peptidase S1 domain-containing protein</fullName>
    </recommendedName>
</protein>